<dbReference type="Pfam" id="PF02405">
    <property type="entry name" value="MlaE"/>
    <property type="match status" value="1"/>
</dbReference>
<gene>
    <name evidence="2" type="ORF">KAK03_13645</name>
</gene>
<dbReference type="GO" id="GO:0005548">
    <property type="term" value="F:phospholipid transporter activity"/>
    <property type="evidence" value="ECO:0007669"/>
    <property type="project" value="TreeGrafter"/>
</dbReference>
<protein>
    <submittedName>
        <fullName evidence="2">ABC transporter permease</fullName>
    </submittedName>
</protein>
<evidence type="ECO:0000256" key="1">
    <source>
        <dbReference type="SAM" id="Phobius"/>
    </source>
</evidence>
<keyword evidence="3" id="KW-1185">Reference proteome</keyword>
<dbReference type="RefSeq" id="WP_210854509.1">
    <property type="nucleotide sequence ID" value="NZ_JAGQDD010000009.1"/>
</dbReference>
<feature type="transmembrane region" description="Helical" evidence="1">
    <location>
        <begin position="269"/>
        <end position="294"/>
    </location>
</feature>
<comment type="caution">
    <text evidence="2">The sequence shown here is derived from an EMBL/GenBank/DDBJ whole genome shotgun (WGS) entry which is preliminary data.</text>
</comment>
<feature type="transmembrane region" description="Helical" evidence="1">
    <location>
        <begin position="172"/>
        <end position="194"/>
    </location>
</feature>
<dbReference type="InterPro" id="IPR030802">
    <property type="entry name" value="Permease_MalE"/>
</dbReference>
<keyword evidence="1" id="KW-0812">Transmembrane</keyword>
<keyword evidence="1" id="KW-1133">Transmembrane helix</keyword>
<dbReference type="GO" id="GO:0043190">
    <property type="term" value="C:ATP-binding cassette (ABC) transporter complex"/>
    <property type="evidence" value="ECO:0007669"/>
    <property type="project" value="InterPro"/>
</dbReference>
<organism evidence="2 3">
    <name type="scientific">Ideonella alba</name>
    <dbReference type="NCBI Taxonomy" id="2824118"/>
    <lineage>
        <taxon>Bacteria</taxon>
        <taxon>Pseudomonadati</taxon>
        <taxon>Pseudomonadota</taxon>
        <taxon>Betaproteobacteria</taxon>
        <taxon>Burkholderiales</taxon>
        <taxon>Sphaerotilaceae</taxon>
        <taxon>Ideonella</taxon>
    </lineage>
</organism>
<feature type="transmembrane region" description="Helical" evidence="1">
    <location>
        <begin position="215"/>
        <end position="234"/>
    </location>
</feature>
<feature type="transmembrane region" description="Helical" evidence="1">
    <location>
        <begin position="351"/>
        <end position="372"/>
    </location>
</feature>
<dbReference type="EMBL" id="JAGQDD010000009">
    <property type="protein sequence ID" value="MBQ0931531.1"/>
    <property type="molecule type" value="Genomic_DNA"/>
</dbReference>
<evidence type="ECO:0000313" key="3">
    <source>
        <dbReference type="Proteomes" id="UP000676246"/>
    </source>
</evidence>
<dbReference type="PANTHER" id="PTHR30188">
    <property type="entry name" value="ABC TRANSPORTER PERMEASE PROTEIN-RELATED"/>
    <property type="match status" value="1"/>
</dbReference>
<reference evidence="2 3" key="1">
    <citation type="submission" date="2021-04" db="EMBL/GenBank/DDBJ databases">
        <title>The genome sequence of Ideonella sp. 3Y2.</title>
        <authorList>
            <person name="Liu Y."/>
        </authorList>
    </citation>
    <scope>NUCLEOTIDE SEQUENCE [LARGE SCALE GENOMIC DNA]</scope>
    <source>
        <strain evidence="2 3">3Y2</strain>
    </source>
</reference>
<accession>A0A941BEX6</accession>
<sequence>MADSADRIPPAAHWQADGPLATLDLRGDWRAPEAATAWPGLGGLPATVRRVQVRADALQAWDSRLAARLWQLGADLARREPAVPLDLAALPSGLREVLSLASASSAAAPVPPEPGVLSRLGLLLTRFVERATVTLGFVGETLMALGRLLRGRTAMRGQDLVHQLWATGPSSLPIVSLVSALVGLIIAYLGAAQLQRFGAQIYMADLVTIGEVREVAALMTAVILAGRVGAAFAAQLGSMQANEEIDALRTLGLDPVEHLVLPRTIALTLMAPLLTVYAAGVAMIAGMFVAVGIFRVEPLEYLVRSFNALSLAHVSIGLLKATVYGLLVALAGCRQGLHAGRSAQAVGEATTAAVVQAIVWIVVAASALTISFQRLGW</sequence>
<dbReference type="Proteomes" id="UP000676246">
    <property type="component" value="Unassembled WGS sequence"/>
</dbReference>
<evidence type="ECO:0000313" key="2">
    <source>
        <dbReference type="EMBL" id="MBQ0931531.1"/>
    </source>
</evidence>
<keyword evidence="1" id="KW-0472">Membrane</keyword>
<name>A0A941BEX6_9BURK</name>
<dbReference type="PANTHER" id="PTHR30188:SF3">
    <property type="entry name" value="ABC TRANSPORTER PERMEASE"/>
    <property type="match status" value="1"/>
</dbReference>
<proteinExistence type="predicted"/>
<dbReference type="AlphaFoldDB" id="A0A941BEX6"/>
<feature type="transmembrane region" description="Helical" evidence="1">
    <location>
        <begin position="306"/>
        <end position="331"/>
    </location>
</feature>